<dbReference type="Proteomes" id="UP000185812">
    <property type="component" value="Unassembled WGS sequence"/>
</dbReference>
<sequence>MLQIGDYRTVEGRSRRYLQEHGKAVCGSGAGFLSGLIGSIIIGAEAGLLTGLFVGSFAWKQRLEAASIAWCERNRDVCEGVEAYHAFCDEITQPH</sequence>
<keyword evidence="1" id="KW-1133">Transmembrane helix</keyword>
<keyword evidence="1" id="KW-0472">Membrane</keyword>
<organism evidence="2 3">
    <name type="scientific">Rhodothermus profundi</name>
    <dbReference type="NCBI Taxonomy" id="633813"/>
    <lineage>
        <taxon>Bacteria</taxon>
        <taxon>Pseudomonadati</taxon>
        <taxon>Rhodothermota</taxon>
        <taxon>Rhodothermia</taxon>
        <taxon>Rhodothermales</taxon>
        <taxon>Rhodothermaceae</taxon>
        <taxon>Rhodothermus</taxon>
    </lineage>
</organism>
<gene>
    <name evidence="2" type="ORF">SAMN04488087_0642</name>
</gene>
<proteinExistence type="predicted"/>
<dbReference type="AlphaFoldDB" id="A0A1M6QJ27"/>
<reference evidence="3" key="1">
    <citation type="submission" date="2016-11" db="EMBL/GenBank/DDBJ databases">
        <authorList>
            <person name="Varghese N."/>
            <person name="Submissions S."/>
        </authorList>
    </citation>
    <scope>NUCLEOTIDE SEQUENCE [LARGE SCALE GENOMIC DNA]</scope>
    <source>
        <strain evidence="3">DSM 22212</strain>
    </source>
</reference>
<protein>
    <submittedName>
        <fullName evidence="2">Uncharacterized protein</fullName>
    </submittedName>
</protein>
<keyword evidence="3" id="KW-1185">Reference proteome</keyword>
<evidence type="ECO:0000313" key="3">
    <source>
        <dbReference type="Proteomes" id="UP000185812"/>
    </source>
</evidence>
<dbReference type="EMBL" id="FRAU01000001">
    <property type="protein sequence ID" value="SHK20168.1"/>
    <property type="molecule type" value="Genomic_DNA"/>
</dbReference>
<accession>A0A1M6QJ27</accession>
<evidence type="ECO:0000256" key="1">
    <source>
        <dbReference type="SAM" id="Phobius"/>
    </source>
</evidence>
<keyword evidence="1" id="KW-0812">Transmembrane</keyword>
<feature type="transmembrane region" description="Helical" evidence="1">
    <location>
        <begin position="32"/>
        <end position="54"/>
    </location>
</feature>
<evidence type="ECO:0000313" key="2">
    <source>
        <dbReference type="EMBL" id="SHK20168.1"/>
    </source>
</evidence>
<name>A0A1M6QJ27_9BACT</name>